<evidence type="ECO:0000313" key="2">
    <source>
        <dbReference type="EMBL" id="KAH0534525.1"/>
    </source>
</evidence>
<dbReference type="InterPro" id="IPR036047">
    <property type="entry name" value="F-box-like_dom_sf"/>
</dbReference>
<reference evidence="2 3" key="1">
    <citation type="journal article" date="2021" name="J. Hered.">
        <title>A chromosome-level genome assembly of the parasitoid wasp, Cotesia glomerata (Hymenoptera: Braconidae).</title>
        <authorList>
            <person name="Pinto B.J."/>
            <person name="Weis J.J."/>
            <person name="Gamble T."/>
            <person name="Ode P.J."/>
            <person name="Paul R."/>
            <person name="Zaspel J.M."/>
        </authorList>
    </citation>
    <scope>NUCLEOTIDE SEQUENCE [LARGE SCALE GENOMIC DNA]</scope>
    <source>
        <strain evidence="2">CgM1</strain>
    </source>
</reference>
<dbReference type="Proteomes" id="UP000826195">
    <property type="component" value="Unassembled WGS sequence"/>
</dbReference>
<proteinExistence type="predicted"/>
<dbReference type="EMBL" id="JAHXZJ010002982">
    <property type="protein sequence ID" value="KAH0534525.1"/>
    <property type="molecule type" value="Genomic_DNA"/>
</dbReference>
<sequence>MHPSTLKQRRSESSDEDDSVSSMLYLFLPEHVWKLILQNIKSTKKLLKLRTASKLFCTMINDQLNSERRWEKLCYSRRITPWHAALKNTLFASNENNSLDEFVADQSNWKIMYFSYRKWESINKSQESFRITVTNSAPYNTTITFIAKTVDFNISDTQFINLPLSRRGSIVREVGFWNVEKTIIIYAKLEDRSICFWKAGSPRHISYHARSLGNIFCTDNDVLMNVNDNITRLAKYHYDHQSGSVSRQLVNIIRQPNDINLEEFQIIGLFGNANSITVACRKEKTILKLKIKIPESTTLQYIIYERTLYDLEISDVRKPYICYIPLSDVVLIANAEHLWMLSRTEVFNRVERNFSEVRCESTITSLEMYCNTIIVGLDNGSIHFFQLYDYQDNPKISDGYVMGFEISDNESIGYLKVYRTRDQDRIFIGMKYSLKFFKI</sequence>
<dbReference type="SUPFAM" id="SSF81383">
    <property type="entry name" value="F-box domain"/>
    <property type="match status" value="1"/>
</dbReference>
<comment type="caution">
    <text evidence="2">The sequence shown here is derived from an EMBL/GenBank/DDBJ whole genome shotgun (WGS) entry which is preliminary data.</text>
</comment>
<gene>
    <name evidence="2" type="ORF">KQX54_004811</name>
</gene>
<dbReference type="InterPro" id="IPR001810">
    <property type="entry name" value="F-box_dom"/>
</dbReference>
<dbReference type="AlphaFoldDB" id="A0AAV7HR69"/>
<protein>
    <recommendedName>
        <fullName evidence="1">F-box domain-containing protein</fullName>
    </recommendedName>
</protein>
<evidence type="ECO:0000259" key="1">
    <source>
        <dbReference type="PROSITE" id="PS50181"/>
    </source>
</evidence>
<organism evidence="2 3">
    <name type="scientific">Cotesia glomerata</name>
    <name type="common">Lepidopteran parasitic wasp</name>
    <name type="synonym">Apanteles glomeratus</name>
    <dbReference type="NCBI Taxonomy" id="32391"/>
    <lineage>
        <taxon>Eukaryota</taxon>
        <taxon>Metazoa</taxon>
        <taxon>Ecdysozoa</taxon>
        <taxon>Arthropoda</taxon>
        <taxon>Hexapoda</taxon>
        <taxon>Insecta</taxon>
        <taxon>Pterygota</taxon>
        <taxon>Neoptera</taxon>
        <taxon>Endopterygota</taxon>
        <taxon>Hymenoptera</taxon>
        <taxon>Apocrita</taxon>
        <taxon>Ichneumonoidea</taxon>
        <taxon>Braconidae</taxon>
        <taxon>Microgastrinae</taxon>
        <taxon>Cotesia</taxon>
    </lineage>
</organism>
<accession>A0AAV7HR69</accession>
<evidence type="ECO:0000313" key="3">
    <source>
        <dbReference type="Proteomes" id="UP000826195"/>
    </source>
</evidence>
<name>A0AAV7HR69_COTGL</name>
<feature type="domain" description="F-box" evidence="1">
    <location>
        <begin position="22"/>
        <end position="73"/>
    </location>
</feature>
<keyword evidence="3" id="KW-1185">Reference proteome</keyword>
<dbReference type="PROSITE" id="PS50181">
    <property type="entry name" value="FBOX"/>
    <property type="match status" value="1"/>
</dbReference>